<dbReference type="AlphaFoldDB" id="A7RYK2"/>
<comment type="similarity">
    <text evidence="1">Belongs to the acetyltransferase family.</text>
</comment>
<dbReference type="InterPro" id="IPR016181">
    <property type="entry name" value="Acyl_CoA_acyltransferase"/>
</dbReference>
<dbReference type="PROSITE" id="PS51186">
    <property type="entry name" value="GNAT"/>
    <property type="match status" value="1"/>
</dbReference>
<name>A7RYK2_NEMVE</name>
<keyword evidence="2" id="KW-0808">Transferase</keyword>
<accession>A7RYK2</accession>
<evidence type="ECO:0000256" key="3">
    <source>
        <dbReference type="ARBA" id="ARBA00023315"/>
    </source>
</evidence>
<keyword evidence="6" id="KW-1185">Reference proteome</keyword>
<dbReference type="OMA" id="WQFYRVE"/>
<dbReference type="CDD" id="cd04301">
    <property type="entry name" value="NAT_SF"/>
    <property type="match status" value="1"/>
</dbReference>
<dbReference type="EMBL" id="DS469553">
    <property type="protein sequence ID" value="EDO43475.1"/>
    <property type="molecule type" value="Genomic_DNA"/>
</dbReference>
<evidence type="ECO:0000313" key="5">
    <source>
        <dbReference type="EMBL" id="EDO43475.1"/>
    </source>
</evidence>
<feature type="domain" description="N-acetyltransferase" evidence="4">
    <location>
        <begin position="17"/>
        <end position="193"/>
    </location>
</feature>
<dbReference type="STRING" id="45351.A7RYK2"/>
<dbReference type="InterPro" id="IPR051016">
    <property type="entry name" value="Diverse_Substrate_AcTransf"/>
</dbReference>
<dbReference type="PANTHER" id="PTHR10545">
    <property type="entry name" value="DIAMINE N-ACETYLTRANSFERASE"/>
    <property type="match status" value="1"/>
</dbReference>
<dbReference type="OrthoDB" id="7305308at2759"/>
<dbReference type="Proteomes" id="UP000001593">
    <property type="component" value="Unassembled WGS sequence"/>
</dbReference>
<organism evidence="5 6">
    <name type="scientific">Nematostella vectensis</name>
    <name type="common">Starlet sea anemone</name>
    <dbReference type="NCBI Taxonomy" id="45351"/>
    <lineage>
        <taxon>Eukaryota</taxon>
        <taxon>Metazoa</taxon>
        <taxon>Cnidaria</taxon>
        <taxon>Anthozoa</taxon>
        <taxon>Hexacorallia</taxon>
        <taxon>Actiniaria</taxon>
        <taxon>Edwardsiidae</taxon>
        <taxon>Nematostella</taxon>
    </lineage>
</organism>
<proteinExistence type="inferred from homology"/>
<sequence length="196" mass="22310">MENTEETSEVPAQLSCWRIRAASPGDIPAILQLIKDLAVYEKEPESVVEINEQVLQKDCFGEERWFECLVAEEYDKNHLKPEGTKSSTPMPSHHHRVVGYALYFHAYSTWQGRMLFLEDIFVTPKSRGQGIGKTFLKELAKIAIHKGCCKIKWHVLDWNKLAINFYDSIGTDIEGEWRLCCLGTTAMMELSGKAGN</sequence>
<dbReference type="InterPro" id="IPR000182">
    <property type="entry name" value="GNAT_dom"/>
</dbReference>
<dbReference type="PhylomeDB" id="A7RYK2"/>
<dbReference type="InParanoid" id="A7RYK2"/>
<keyword evidence="3" id="KW-0012">Acyltransferase</keyword>
<dbReference type="PANTHER" id="PTHR10545:SF29">
    <property type="entry name" value="GH14572P-RELATED"/>
    <property type="match status" value="1"/>
</dbReference>
<protein>
    <recommendedName>
        <fullName evidence="4">N-acetyltransferase domain-containing protein</fullName>
    </recommendedName>
</protein>
<evidence type="ECO:0000259" key="4">
    <source>
        <dbReference type="PROSITE" id="PS51186"/>
    </source>
</evidence>
<dbReference type="FunCoup" id="A7RYK2">
    <property type="interactions" value="191"/>
</dbReference>
<dbReference type="GO" id="GO:0008080">
    <property type="term" value="F:N-acetyltransferase activity"/>
    <property type="evidence" value="ECO:0000318"/>
    <property type="project" value="GO_Central"/>
</dbReference>
<dbReference type="FunFam" id="3.40.630.30:FF:000064">
    <property type="entry name" value="GNAT family acetyltransferase"/>
    <property type="match status" value="1"/>
</dbReference>
<dbReference type="eggNOG" id="KOG3216">
    <property type="taxonomic scope" value="Eukaryota"/>
</dbReference>
<gene>
    <name evidence="5" type="ORF">NEMVEDRAFT_v1g204044</name>
</gene>
<dbReference type="Pfam" id="PF00583">
    <property type="entry name" value="Acetyltransf_1"/>
    <property type="match status" value="1"/>
</dbReference>
<dbReference type="HOGENOM" id="CLU_013985_41_1_1"/>
<dbReference type="KEGG" id="nve:5515424"/>
<reference evidence="5 6" key="1">
    <citation type="journal article" date="2007" name="Science">
        <title>Sea anemone genome reveals ancestral eumetazoan gene repertoire and genomic organization.</title>
        <authorList>
            <person name="Putnam N.H."/>
            <person name="Srivastava M."/>
            <person name="Hellsten U."/>
            <person name="Dirks B."/>
            <person name="Chapman J."/>
            <person name="Salamov A."/>
            <person name="Terry A."/>
            <person name="Shapiro H."/>
            <person name="Lindquist E."/>
            <person name="Kapitonov V.V."/>
            <person name="Jurka J."/>
            <person name="Genikhovich G."/>
            <person name="Grigoriev I.V."/>
            <person name="Lucas S.M."/>
            <person name="Steele R.E."/>
            <person name="Finnerty J.R."/>
            <person name="Technau U."/>
            <person name="Martindale M.Q."/>
            <person name="Rokhsar D.S."/>
        </authorList>
    </citation>
    <scope>NUCLEOTIDE SEQUENCE [LARGE SCALE GENOMIC DNA]</scope>
    <source>
        <strain evidence="6">CH2 X CH6</strain>
    </source>
</reference>
<evidence type="ECO:0000313" key="6">
    <source>
        <dbReference type="Proteomes" id="UP000001593"/>
    </source>
</evidence>
<evidence type="ECO:0000256" key="1">
    <source>
        <dbReference type="ARBA" id="ARBA00008694"/>
    </source>
</evidence>
<evidence type="ECO:0000256" key="2">
    <source>
        <dbReference type="ARBA" id="ARBA00022679"/>
    </source>
</evidence>
<dbReference type="SUPFAM" id="SSF55729">
    <property type="entry name" value="Acyl-CoA N-acyltransferases (Nat)"/>
    <property type="match status" value="1"/>
</dbReference>
<dbReference type="Gene3D" id="3.40.630.30">
    <property type="match status" value="1"/>
</dbReference>